<reference evidence="1 2" key="1">
    <citation type="submission" date="2015-08" db="EMBL/GenBank/DDBJ databases">
        <title>Next Generation Sequencing and Analysis of the Genome of Puccinia sorghi L Schw, the Causal Agent of Maize Common Rust.</title>
        <authorList>
            <person name="Rochi L."/>
            <person name="Burguener G."/>
            <person name="Darino M."/>
            <person name="Turjanski A."/>
            <person name="Kreff E."/>
            <person name="Dieguez M.J."/>
            <person name="Sacco F."/>
        </authorList>
    </citation>
    <scope>NUCLEOTIDE SEQUENCE [LARGE SCALE GENOMIC DNA]</scope>
    <source>
        <strain evidence="1 2">RO10H11247</strain>
    </source>
</reference>
<accession>A0A0L6UVK6</accession>
<evidence type="ECO:0000313" key="2">
    <source>
        <dbReference type="Proteomes" id="UP000037035"/>
    </source>
</evidence>
<name>A0A0L6UVK6_9BASI</name>
<gene>
    <name evidence="1" type="ORF">VP01_3545g3</name>
</gene>
<keyword evidence="2" id="KW-1185">Reference proteome</keyword>
<dbReference type="OrthoDB" id="2507671at2759"/>
<evidence type="ECO:0000313" key="1">
    <source>
        <dbReference type="EMBL" id="KNZ52524.1"/>
    </source>
</evidence>
<proteinExistence type="predicted"/>
<dbReference type="VEuPathDB" id="FungiDB:VP01_3545g3"/>
<dbReference type="Proteomes" id="UP000037035">
    <property type="component" value="Unassembled WGS sequence"/>
</dbReference>
<organism evidence="1 2">
    <name type="scientific">Puccinia sorghi</name>
    <dbReference type="NCBI Taxonomy" id="27349"/>
    <lineage>
        <taxon>Eukaryota</taxon>
        <taxon>Fungi</taxon>
        <taxon>Dikarya</taxon>
        <taxon>Basidiomycota</taxon>
        <taxon>Pucciniomycotina</taxon>
        <taxon>Pucciniomycetes</taxon>
        <taxon>Pucciniales</taxon>
        <taxon>Pucciniaceae</taxon>
        <taxon>Puccinia</taxon>
    </lineage>
</organism>
<sequence length="59" mass="6718">MKKFHTTKGGGKYLLAMKNKMYLAKRQVKRESLKGLSPVLQLKNQLGNSDYSNFVKADN</sequence>
<protein>
    <submittedName>
        <fullName evidence="1">Uncharacterized protein</fullName>
    </submittedName>
</protein>
<dbReference type="AlphaFoldDB" id="A0A0L6UVK6"/>
<dbReference type="EMBL" id="LAVV01008552">
    <property type="protein sequence ID" value="KNZ52524.1"/>
    <property type="molecule type" value="Genomic_DNA"/>
</dbReference>
<comment type="caution">
    <text evidence="1">The sequence shown here is derived from an EMBL/GenBank/DDBJ whole genome shotgun (WGS) entry which is preliminary data.</text>
</comment>